<evidence type="ECO:0000313" key="5">
    <source>
        <dbReference type="EMBL" id="KAL1634996.1"/>
    </source>
</evidence>
<evidence type="ECO:0000256" key="1">
    <source>
        <dbReference type="ARBA" id="ARBA00004123"/>
    </source>
</evidence>
<protein>
    <recommendedName>
        <fullName evidence="7">Transcription factor TFIIIC complex subunit Tfc6</fullName>
    </recommendedName>
</protein>
<feature type="compositionally biased region" description="Acidic residues" evidence="4">
    <location>
        <begin position="22"/>
        <end position="32"/>
    </location>
</feature>
<dbReference type="SUPFAM" id="SSF50978">
    <property type="entry name" value="WD40 repeat-like"/>
    <property type="match status" value="1"/>
</dbReference>
<dbReference type="EMBL" id="JAKEKT020000123">
    <property type="protein sequence ID" value="KAL1634996.1"/>
    <property type="molecule type" value="Genomic_DNA"/>
</dbReference>
<dbReference type="InterPro" id="IPR036322">
    <property type="entry name" value="WD40_repeat_dom_sf"/>
</dbReference>
<keyword evidence="3" id="KW-0539">Nucleus</keyword>
<keyword evidence="2" id="KW-0804">Transcription</keyword>
<dbReference type="InterPro" id="IPR052416">
    <property type="entry name" value="GTF3C_component"/>
</dbReference>
<feature type="region of interest" description="Disordered" evidence="4">
    <location>
        <begin position="662"/>
        <end position="682"/>
    </location>
</feature>
<dbReference type="Proteomes" id="UP001521184">
    <property type="component" value="Unassembled WGS sequence"/>
</dbReference>
<evidence type="ECO:0000313" key="6">
    <source>
        <dbReference type="Proteomes" id="UP001521184"/>
    </source>
</evidence>
<dbReference type="InterPro" id="IPR015943">
    <property type="entry name" value="WD40/YVTN_repeat-like_dom_sf"/>
</dbReference>
<dbReference type="PANTHER" id="PTHR15052:SF2">
    <property type="entry name" value="GENERAL TRANSCRIPTION FACTOR 3C POLYPEPTIDE 2"/>
    <property type="match status" value="1"/>
</dbReference>
<evidence type="ECO:0000256" key="4">
    <source>
        <dbReference type="SAM" id="MobiDB-lite"/>
    </source>
</evidence>
<sequence length="763" mass="84121">MATRRTSGRARPAKRYTNDAFEGLELDDEAADSDIFAHDDDSGGDDDFDETAAAENEPDVEDDVSEGAASGEDEDGYGEDMLSDDDDVVGPENDRPARKPKRKGGKPIKPGFMQRAEASSFKTGSFSLLASRAHEHKESEVKVSSRGVPEMYHNTGKDTRILNLFGPAKEDVVPATTARDRWHDEPVLPSRRVNKRGEGGMAFSPLYTKAVREHEASKGWEWYHEKGGEQAFRTRQELKALSEDEAAGYLPQTGKPDQPVLLGPFRNQKLFQMAAGEVINIGQAWSKDADKENGEEAENSSKGAPVRQAWLFNLGCKVQCLEWVPWQEDSQYISTAALQRSKPYRTTENYGAPGFAPTDPTPASIQIWSIQSTDDGRLNYDAAPKLELVLCTDWGSVRSIRWCPMPRRKEENEGEVHLGLLAGVWADGGMRVLDVRYPKSSTTQYLGVNAAFESKPPESIYTSVTWMSSSHLACGCANGSFAVFDISDSLLSSEPSGPNGPQPLLYQNLHSSYVLSIAAAYPSSPHCIATSSMDGFLRLVDIRAPNQDTVFSQRSRTGSAPLAWHDISQSFLTCDENYTLLALSLRRFHVNMSVGRANSNIQHISASPIHPFTLMGCADGMVIATNPMRKVLIAKAEMWHQTWFLHEWRRAIGKHGTIDEASAGADTRSDLKKPPDNVLKAKPKGELKQAGPMCRVLDGFKAEVYKLWVEQGLPNQYEGVVYNTVYEEETASTQVAWNPNMRCGGWAAAGMGDGLIRIEDLAL</sequence>
<gene>
    <name evidence="5" type="ORF">SLS58_010447</name>
</gene>
<organism evidence="5 6">
    <name type="scientific">Diplodia intermedia</name>
    <dbReference type="NCBI Taxonomy" id="856260"/>
    <lineage>
        <taxon>Eukaryota</taxon>
        <taxon>Fungi</taxon>
        <taxon>Dikarya</taxon>
        <taxon>Ascomycota</taxon>
        <taxon>Pezizomycotina</taxon>
        <taxon>Dothideomycetes</taxon>
        <taxon>Dothideomycetes incertae sedis</taxon>
        <taxon>Botryosphaeriales</taxon>
        <taxon>Botryosphaeriaceae</taxon>
        <taxon>Diplodia</taxon>
    </lineage>
</organism>
<feature type="compositionally biased region" description="Acidic residues" evidence="4">
    <location>
        <begin position="42"/>
        <end position="89"/>
    </location>
</feature>
<proteinExistence type="predicted"/>
<dbReference type="PANTHER" id="PTHR15052">
    <property type="entry name" value="RNA POLYMERASE III TRANSCRIPTION INITIATION FACTOR COMPLEX SUBUNIT"/>
    <property type="match status" value="1"/>
</dbReference>
<evidence type="ECO:0008006" key="7">
    <source>
        <dbReference type="Google" id="ProtNLM"/>
    </source>
</evidence>
<name>A0ABR3T712_9PEZI</name>
<feature type="region of interest" description="Disordered" evidence="4">
    <location>
        <begin position="1"/>
        <end position="120"/>
    </location>
</feature>
<evidence type="ECO:0000256" key="3">
    <source>
        <dbReference type="ARBA" id="ARBA00023242"/>
    </source>
</evidence>
<comment type="caution">
    <text evidence="5">The sequence shown here is derived from an EMBL/GenBank/DDBJ whole genome shotgun (WGS) entry which is preliminary data.</text>
</comment>
<feature type="region of interest" description="Disordered" evidence="4">
    <location>
        <begin position="132"/>
        <end position="154"/>
    </location>
</feature>
<evidence type="ECO:0000256" key="2">
    <source>
        <dbReference type="ARBA" id="ARBA00023163"/>
    </source>
</evidence>
<feature type="compositionally biased region" description="Basic residues" evidence="4">
    <location>
        <begin position="1"/>
        <end position="14"/>
    </location>
</feature>
<accession>A0ABR3T712</accession>
<reference evidence="5 6" key="1">
    <citation type="journal article" date="2023" name="Plant Dis.">
        <title>First Report of Diplodia intermedia Causing Canker and Dieback Diseases on Apple Trees in Canada.</title>
        <authorList>
            <person name="Ellouze W."/>
            <person name="Ilyukhin E."/>
            <person name="Sulman M."/>
            <person name="Ali S."/>
        </authorList>
    </citation>
    <scope>NUCLEOTIDE SEQUENCE [LARGE SCALE GENOMIC DNA]</scope>
    <source>
        <strain evidence="5 6">M45-28</strain>
    </source>
</reference>
<feature type="compositionally biased region" description="Basic and acidic residues" evidence="4">
    <location>
        <begin position="132"/>
        <end position="143"/>
    </location>
</feature>
<comment type="subcellular location">
    <subcellularLocation>
        <location evidence="1">Nucleus</location>
    </subcellularLocation>
</comment>
<keyword evidence="6" id="KW-1185">Reference proteome</keyword>
<dbReference type="Gene3D" id="2.130.10.10">
    <property type="entry name" value="YVTN repeat-like/Quinoprotein amine dehydrogenase"/>
    <property type="match status" value="2"/>
</dbReference>